<proteinExistence type="inferred from homology"/>
<keyword evidence="2" id="KW-0805">Transcription regulation</keyword>
<dbReference type="EMBL" id="JBHTKZ010000002">
    <property type="protein sequence ID" value="MFD1180115.1"/>
    <property type="molecule type" value="Genomic_DNA"/>
</dbReference>
<dbReference type="SUPFAM" id="SSF53850">
    <property type="entry name" value="Periplasmic binding protein-like II"/>
    <property type="match status" value="1"/>
</dbReference>
<dbReference type="CDD" id="cd05466">
    <property type="entry name" value="PBP2_LTTR_substrate"/>
    <property type="match status" value="1"/>
</dbReference>
<dbReference type="Gene3D" id="3.40.190.290">
    <property type="match status" value="1"/>
</dbReference>
<dbReference type="InterPro" id="IPR036388">
    <property type="entry name" value="WH-like_DNA-bd_sf"/>
</dbReference>
<sequence length="292" mass="32082">MNLEQLEYIVDVAKTRSLTKTAQNAHVTLSAVSQSISLLEAELGLVLFNRSRGVGAVPTQEGQAIIGRAAEILAKLDALRSEANSYSDRLSGELNIATIPGPMHLLMETIAGFRRDYPDVKIRIYEQGPKEILDELHHGGIDLGFIAITADLLAQNKTLQFEKLLTGKMVVGVPKTSLLALEKSMKPEQLAGYSLVLYDDALIRDYLTTKLAEYGEPDILFATNNVQAIQNAVKEGLALTVGVDYSFESGRQAEIVPVELELPDFHPVYYGWAIPRGKQASAITKSFVRRLQ</sequence>
<name>A0ABW3S7E5_9BACL</name>
<keyword evidence="3" id="KW-0238">DNA-binding</keyword>
<dbReference type="InterPro" id="IPR050950">
    <property type="entry name" value="HTH-type_LysR_regulators"/>
</dbReference>
<dbReference type="InterPro" id="IPR005119">
    <property type="entry name" value="LysR_subst-bd"/>
</dbReference>
<organism evidence="6 7">
    <name type="scientific">Paenibacillus timonensis</name>
    <dbReference type="NCBI Taxonomy" id="225915"/>
    <lineage>
        <taxon>Bacteria</taxon>
        <taxon>Bacillati</taxon>
        <taxon>Bacillota</taxon>
        <taxon>Bacilli</taxon>
        <taxon>Bacillales</taxon>
        <taxon>Paenibacillaceae</taxon>
        <taxon>Paenibacillus</taxon>
    </lineage>
</organism>
<dbReference type="Gene3D" id="1.10.10.10">
    <property type="entry name" value="Winged helix-like DNA-binding domain superfamily/Winged helix DNA-binding domain"/>
    <property type="match status" value="1"/>
</dbReference>
<dbReference type="Pfam" id="PF03466">
    <property type="entry name" value="LysR_substrate"/>
    <property type="match status" value="1"/>
</dbReference>
<evidence type="ECO:0000256" key="3">
    <source>
        <dbReference type="ARBA" id="ARBA00023125"/>
    </source>
</evidence>
<evidence type="ECO:0000256" key="1">
    <source>
        <dbReference type="ARBA" id="ARBA00009437"/>
    </source>
</evidence>
<keyword evidence="4" id="KW-0804">Transcription</keyword>
<comment type="caution">
    <text evidence="6">The sequence shown here is derived from an EMBL/GenBank/DDBJ whole genome shotgun (WGS) entry which is preliminary data.</text>
</comment>
<accession>A0ABW3S7E5</accession>
<keyword evidence="7" id="KW-1185">Reference proteome</keyword>
<dbReference type="PROSITE" id="PS50931">
    <property type="entry name" value="HTH_LYSR"/>
    <property type="match status" value="1"/>
</dbReference>
<gene>
    <name evidence="6" type="ORF">ACFQ2Z_01965</name>
</gene>
<evidence type="ECO:0000313" key="6">
    <source>
        <dbReference type="EMBL" id="MFD1180115.1"/>
    </source>
</evidence>
<protein>
    <submittedName>
        <fullName evidence="6">LysR family transcriptional regulator</fullName>
    </submittedName>
</protein>
<comment type="similarity">
    <text evidence="1">Belongs to the LysR transcriptional regulatory family.</text>
</comment>
<evidence type="ECO:0000256" key="4">
    <source>
        <dbReference type="ARBA" id="ARBA00023163"/>
    </source>
</evidence>
<dbReference type="SUPFAM" id="SSF46785">
    <property type="entry name" value="Winged helix' DNA-binding domain"/>
    <property type="match status" value="1"/>
</dbReference>
<dbReference type="PANTHER" id="PTHR30419">
    <property type="entry name" value="HTH-TYPE TRANSCRIPTIONAL REGULATOR YBHD"/>
    <property type="match status" value="1"/>
</dbReference>
<evidence type="ECO:0000259" key="5">
    <source>
        <dbReference type="PROSITE" id="PS50931"/>
    </source>
</evidence>
<evidence type="ECO:0000313" key="7">
    <source>
        <dbReference type="Proteomes" id="UP001597211"/>
    </source>
</evidence>
<feature type="domain" description="HTH lysR-type" evidence="5">
    <location>
        <begin position="1"/>
        <end position="59"/>
    </location>
</feature>
<dbReference type="InterPro" id="IPR000847">
    <property type="entry name" value="LysR_HTH_N"/>
</dbReference>
<dbReference type="Pfam" id="PF00126">
    <property type="entry name" value="HTH_1"/>
    <property type="match status" value="1"/>
</dbReference>
<dbReference type="InterPro" id="IPR036390">
    <property type="entry name" value="WH_DNA-bd_sf"/>
</dbReference>
<reference evidence="7" key="1">
    <citation type="journal article" date="2019" name="Int. J. Syst. Evol. Microbiol.">
        <title>The Global Catalogue of Microorganisms (GCM) 10K type strain sequencing project: providing services to taxonomists for standard genome sequencing and annotation.</title>
        <authorList>
            <consortium name="The Broad Institute Genomics Platform"/>
            <consortium name="The Broad Institute Genome Sequencing Center for Infectious Disease"/>
            <person name="Wu L."/>
            <person name="Ma J."/>
        </authorList>
    </citation>
    <scope>NUCLEOTIDE SEQUENCE [LARGE SCALE GENOMIC DNA]</scope>
    <source>
        <strain evidence="7">CCUG 48216</strain>
    </source>
</reference>
<dbReference type="Proteomes" id="UP001597211">
    <property type="component" value="Unassembled WGS sequence"/>
</dbReference>
<dbReference type="RefSeq" id="WP_240267852.1">
    <property type="nucleotide sequence ID" value="NZ_JAKSXN010000005.1"/>
</dbReference>
<evidence type="ECO:0000256" key="2">
    <source>
        <dbReference type="ARBA" id="ARBA00023015"/>
    </source>
</evidence>